<dbReference type="EMBL" id="CP020928">
    <property type="protein sequence ID" value="AWF95490.1"/>
    <property type="molecule type" value="Genomic_DNA"/>
</dbReference>
<name>A0A0D1JM27_9LACO</name>
<gene>
    <name evidence="3" type="ORF">ab3b_01783</name>
    <name evidence="1" type="ORF">B6254_1084</name>
    <name evidence="4" type="ORF">B9D04_04865</name>
    <name evidence="2" type="ORF">QX99_01649</name>
</gene>
<evidence type="ECO:0000313" key="8">
    <source>
        <dbReference type="Proteomes" id="UP000244870"/>
    </source>
</evidence>
<sequence length="128" mass="14628">MTFDEFDIELGTVLYLDQVTERETAEVAKAQRPEEDIHAEYESERRKIMQSFLVFAELPATDDMVSLALENLHTGLSDGERTTLLTIRNLHNREAVGNFTEDDAEELEDAVEAAEAYLMNRLAELFED</sequence>
<dbReference type="Proteomes" id="UP000244870">
    <property type="component" value="Chromosome"/>
</dbReference>
<protein>
    <submittedName>
        <fullName evidence="3">Uncharacterized protein</fullName>
    </submittedName>
</protein>
<accession>A0A0D1JM27</accession>
<dbReference type="Proteomes" id="UP000032287">
    <property type="component" value="Unassembled WGS sequence"/>
</dbReference>
<evidence type="ECO:0000313" key="4">
    <source>
        <dbReference type="EMBL" id="OSP89852.1"/>
    </source>
</evidence>
<proteinExistence type="predicted"/>
<dbReference type="EMBL" id="NDXJ01000005">
    <property type="protein sequence ID" value="OSP89852.1"/>
    <property type="molecule type" value="Genomic_DNA"/>
</dbReference>
<reference evidence="4 7" key="2">
    <citation type="submission" date="2017-04" db="EMBL/GenBank/DDBJ databases">
        <title>The genome sequence of Weissella cibaria isolated from wild Drosophila.</title>
        <authorList>
            <person name="Ricks N.J."/>
            <person name="Carroll C."/>
            <person name="Walters A."/>
            <person name="Newell P.D."/>
            <person name="Chaston J.M."/>
        </authorList>
    </citation>
    <scope>NUCLEOTIDE SEQUENCE [LARGE SCALE GENOMIC DNA]</scope>
    <source>
        <strain evidence="4 7">DmW_103</strain>
    </source>
</reference>
<dbReference type="AlphaFoldDB" id="A0A0D1JM27"/>
<dbReference type="RefSeq" id="WP_043707495.1">
    <property type="nucleotide sequence ID" value="NZ_CP020928.1"/>
</dbReference>
<keyword evidence="5" id="KW-1185">Reference proteome</keyword>
<dbReference type="EMBL" id="JWHT01000041">
    <property type="protein sequence ID" value="KIU22388.1"/>
    <property type="molecule type" value="Genomic_DNA"/>
</dbReference>
<evidence type="ECO:0000313" key="3">
    <source>
        <dbReference type="EMBL" id="KIU22388.1"/>
    </source>
</evidence>
<evidence type="ECO:0000313" key="2">
    <source>
        <dbReference type="EMBL" id="KIU19632.1"/>
    </source>
</evidence>
<evidence type="ECO:0000313" key="5">
    <source>
        <dbReference type="Proteomes" id="UP000032287"/>
    </source>
</evidence>
<reference evidence="5 6" key="1">
    <citation type="journal article" date="2015" name="Microbiology (Mosc.)">
        <title>Genomics of the Weissella cibaria species with an examination of its metabolic traits.</title>
        <authorList>
            <person name="Lynch K.M."/>
            <person name="Lucid A."/>
            <person name="Arendt E.K."/>
            <person name="Sleator R.D."/>
            <person name="Lucey B."/>
            <person name="Coffey A."/>
        </authorList>
    </citation>
    <scope>NUCLEOTIDE SEQUENCE [LARGE SCALE GENOMIC DNA]</scope>
    <source>
        <strain evidence="3 6">AB3b</strain>
        <strain evidence="2 5">MG1</strain>
    </source>
</reference>
<dbReference type="STRING" id="137591.AO080_08635"/>
<evidence type="ECO:0000313" key="7">
    <source>
        <dbReference type="Proteomes" id="UP000193588"/>
    </source>
</evidence>
<reference evidence="1 8" key="3">
    <citation type="submission" date="2017-04" db="EMBL/GenBank/DDBJ databases">
        <title>Weissella cibaria strain m2 complete genome.</title>
        <authorList>
            <person name="Pan Q."/>
            <person name="Tan M."/>
            <person name="Yao F."/>
            <person name="Su S."/>
        </authorList>
    </citation>
    <scope>NUCLEOTIDE SEQUENCE [LARGE SCALE GENOMIC DNA]</scope>
    <source>
        <strain evidence="1 8">M2</strain>
    </source>
</reference>
<dbReference type="EMBL" id="JWHU01000034">
    <property type="protein sequence ID" value="KIU19632.1"/>
    <property type="molecule type" value="Genomic_DNA"/>
</dbReference>
<dbReference type="PATRIC" id="fig|137591.24.peg.1730"/>
<evidence type="ECO:0000313" key="1">
    <source>
        <dbReference type="EMBL" id="AWF95490.1"/>
    </source>
</evidence>
<dbReference type="Proteomes" id="UP000032289">
    <property type="component" value="Unassembled WGS sequence"/>
</dbReference>
<evidence type="ECO:0000313" key="6">
    <source>
        <dbReference type="Proteomes" id="UP000032289"/>
    </source>
</evidence>
<organism evidence="3 6">
    <name type="scientific">Weissella cibaria</name>
    <dbReference type="NCBI Taxonomy" id="137591"/>
    <lineage>
        <taxon>Bacteria</taxon>
        <taxon>Bacillati</taxon>
        <taxon>Bacillota</taxon>
        <taxon>Bacilli</taxon>
        <taxon>Lactobacillales</taxon>
        <taxon>Lactobacillaceae</taxon>
        <taxon>Weissella</taxon>
    </lineage>
</organism>
<dbReference type="Proteomes" id="UP000193588">
    <property type="component" value="Unassembled WGS sequence"/>
</dbReference>